<organism evidence="5 6">
    <name type="scientific">Ciceribacter naphthalenivorans</name>
    <dbReference type="NCBI Taxonomy" id="1118451"/>
    <lineage>
        <taxon>Bacteria</taxon>
        <taxon>Pseudomonadati</taxon>
        <taxon>Pseudomonadota</taxon>
        <taxon>Alphaproteobacteria</taxon>
        <taxon>Hyphomicrobiales</taxon>
        <taxon>Rhizobiaceae</taxon>
        <taxon>Ciceribacter</taxon>
    </lineage>
</organism>
<dbReference type="NCBIfam" id="TIGR02727">
    <property type="entry name" value="MTHFS_bact"/>
    <property type="match status" value="1"/>
</dbReference>
<dbReference type="SUPFAM" id="SSF100950">
    <property type="entry name" value="NagB/RpiA/CoA transferase-like"/>
    <property type="match status" value="1"/>
</dbReference>
<dbReference type="GO" id="GO:0046872">
    <property type="term" value="F:metal ion binding"/>
    <property type="evidence" value="ECO:0007669"/>
    <property type="project" value="UniProtKB-KW"/>
</dbReference>
<name>A0A512HM11_9HYPH</name>
<evidence type="ECO:0000256" key="1">
    <source>
        <dbReference type="ARBA" id="ARBA00010638"/>
    </source>
</evidence>
<evidence type="ECO:0000313" key="6">
    <source>
        <dbReference type="Proteomes" id="UP000321717"/>
    </source>
</evidence>
<evidence type="ECO:0000256" key="2">
    <source>
        <dbReference type="ARBA" id="ARBA00022741"/>
    </source>
</evidence>
<dbReference type="GO" id="GO:0035999">
    <property type="term" value="P:tetrahydrofolate interconversion"/>
    <property type="evidence" value="ECO:0007669"/>
    <property type="project" value="TreeGrafter"/>
</dbReference>
<comment type="similarity">
    <text evidence="1 4">Belongs to the 5-formyltetrahydrofolate cyclo-ligase family.</text>
</comment>
<comment type="caution">
    <text evidence="5">The sequence shown here is derived from an EMBL/GenBank/DDBJ whole genome shotgun (WGS) entry which is preliminary data.</text>
</comment>
<comment type="cofactor">
    <cofactor evidence="4">
        <name>Mg(2+)</name>
        <dbReference type="ChEBI" id="CHEBI:18420"/>
    </cofactor>
</comment>
<dbReference type="InterPro" id="IPR002698">
    <property type="entry name" value="FTHF_cligase"/>
</dbReference>
<evidence type="ECO:0000256" key="4">
    <source>
        <dbReference type="RuleBase" id="RU361279"/>
    </source>
</evidence>
<reference evidence="5 6" key="1">
    <citation type="submission" date="2019-07" db="EMBL/GenBank/DDBJ databases">
        <title>Whole genome shotgun sequence of Rhizobium naphthalenivorans NBRC 107585.</title>
        <authorList>
            <person name="Hosoyama A."/>
            <person name="Uohara A."/>
            <person name="Ohji S."/>
            <person name="Ichikawa N."/>
        </authorList>
    </citation>
    <scope>NUCLEOTIDE SEQUENCE [LARGE SCALE GENOMIC DNA]</scope>
    <source>
        <strain evidence="5 6">NBRC 107585</strain>
    </source>
</reference>
<dbReference type="InterPro" id="IPR037171">
    <property type="entry name" value="NagB/RpiA_transferase-like"/>
</dbReference>
<sequence>MVDDDAPRSFASPACFLHEVDPVYAGLANPPDLTAWADVKLWRTNERRRLIAERLAVPAEVRIAAAESIAALVLAEIGNVEGRIVSAYWPFRGEPDLRPLMQEIVRQGGRTALPVVIEKGLPLEFHFWKAGQALSRGVWGIPVPAEKRPCIPDVVIAPVVGYDHGCYRLGYGGGFFDRTLAATQARPQVVGAGYSAGRLSTIYPQKHDLPMDMVVTESGIARR</sequence>
<dbReference type="InterPro" id="IPR024185">
    <property type="entry name" value="FTHF_cligase-like_sf"/>
</dbReference>
<keyword evidence="2 4" id="KW-0547">Nucleotide-binding</keyword>
<dbReference type="GO" id="GO:0009396">
    <property type="term" value="P:folic acid-containing compound biosynthetic process"/>
    <property type="evidence" value="ECO:0007669"/>
    <property type="project" value="TreeGrafter"/>
</dbReference>
<dbReference type="Gene3D" id="3.40.50.10420">
    <property type="entry name" value="NagB/RpiA/CoA transferase-like"/>
    <property type="match status" value="1"/>
</dbReference>
<proteinExistence type="inferred from homology"/>
<dbReference type="EC" id="6.3.3.2" evidence="4"/>
<evidence type="ECO:0000256" key="3">
    <source>
        <dbReference type="ARBA" id="ARBA00022840"/>
    </source>
</evidence>
<accession>A0A512HM11</accession>
<comment type="catalytic activity">
    <reaction evidence="4">
        <text>(6S)-5-formyl-5,6,7,8-tetrahydrofolate + ATP = (6R)-5,10-methenyltetrahydrofolate + ADP + phosphate</text>
        <dbReference type="Rhea" id="RHEA:10488"/>
        <dbReference type="ChEBI" id="CHEBI:30616"/>
        <dbReference type="ChEBI" id="CHEBI:43474"/>
        <dbReference type="ChEBI" id="CHEBI:57455"/>
        <dbReference type="ChEBI" id="CHEBI:57457"/>
        <dbReference type="ChEBI" id="CHEBI:456216"/>
        <dbReference type="EC" id="6.3.3.2"/>
    </reaction>
</comment>
<dbReference type="GO" id="GO:0030272">
    <property type="term" value="F:5-formyltetrahydrofolate cyclo-ligase activity"/>
    <property type="evidence" value="ECO:0007669"/>
    <property type="project" value="UniProtKB-EC"/>
</dbReference>
<keyword evidence="6" id="KW-1185">Reference proteome</keyword>
<dbReference type="Proteomes" id="UP000321717">
    <property type="component" value="Unassembled WGS sequence"/>
</dbReference>
<gene>
    <name evidence="5" type="ORF">RNA01_34300</name>
</gene>
<dbReference type="EMBL" id="BJZP01000020">
    <property type="protein sequence ID" value="GEO86498.1"/>
    <property type="molecule type" value="Genomic_DNA"/>
</dbReference>
<evidence type="ECO:0000313" key="5">
    <source>
        <dbReference type="EMBL" id="GEO86498.1"/>
    </source>
</evidence>
<dbReference type="RefSeq" id="WP_147181434.1">
    <property type="nucleotide sequence ID" value="NZ_BJZP01000020.1"/>
</dbReference>
<dbReference type="PANTHER" id="PTHR23407:SF1">
    <property type="entry name" value="5-FORMYLTETRAHYDROFOLATE CYCLO-LIGASE"/>
    <property type="match status" value="1"/>
</dbReference>
<dbReference type="AlphaFoldDB" id="A0A512HM11"/>
<keyword evidence="4" id="KW-0479">Metal-binding</keyword>
<dbReference type="PANTHER" id="PTHR23407">
    <property type="entry name" value="ATPASE INHIBITOR/5-FORMYLTETRAHYDROFOLATE CYCLO-LIGASE"/>
    <property type="match status" value="1"/>
</dbReference>
<keyword evidence="5" id="KW-0436">Ligase</keyword>
<dbReference type="Pfam" id="PF01812">
    <property type="entry name" value="5-FTHF_cyc-lig"/>
    <property type="match status" value="1"/>
</dbReference>
<keyword evidence="3 4" id="KW-0067">ATP-binding</keyword>
<protein>
    <recommendedName>
        <fullName evidence="4">5-formyltetrahydrofolate cyclo-ligase</fullName>
        <ecNumber evidence="4">6.3.3.2</ecNumber>
    </recommendedName>
</protein>
<dbReference type="GO" id="GO:0005524">
    <property type="term" value="F:ATP binding"/>
    <property type="evidence" value="ECO:0007669"/>
    <property type="project" value="UniProtKB-KW"/>
</dbReference>
<dbReference type="OrthoDB" id="9801938at2"/>
<keyword evidence="4" id="KW-0460">Magnesium</keyword>